<dbReference type="EMBL" id="CANHGI010000002">
    <property type="protein sequence ID" value="CAI5440898.1"/>
    <property type="molecule type" value="Genomic_DNA"/>
</dbReference>
<dbReference type="PANTHER" id="PTHR46190:SF1">
    <property type="entry name" value="SI:CH211-201H21.5"/>
    <property type="match status" value="1"/>
</dbReference>
<dbReference type="PANTHER" id="PTHR46190">
    <property type="entry name" value="SI:CH211-201H21.5-RELATED"/>
    <property type="match status" value="1"/>
</dbReference>
<gene>
    <name evidence="4" type="ORF">CAMP_LOCUS3535</name>
</gene>
<evidence type="ECO:0000259" key="3">
    <source>
        <dbReference type="Pfam" id="PF01156"/>
    </source>
</evidence>
<dbReference type="OrthoDB" id="432381at2759"/>
<proteinExistence type="inferred from homology"/>
<dbReference type="GO" id="GO:0016799">
    <property type="term" value="F:hydrolase activity, hydrolyzing N-glycosyl compounds"/>
    <property type="evidence" value="ECO:0007669"/>
    <property type="project" value="InterPro"/>
</dbReference>
<sequence>MRLLTSILLIFSIFSLSLGAISTNKLIIDTDGAFDDIRALTIALSQNQQQIDILAITTTHGSVSAEQAARNVHRILIATQQTQIPVYIGANDSIIPKGPVEVWEELYGNDGLGGVPNVWPEAQLNISNFTGKIGGVDAIIAILKSHPKEVTLICIGPLTNLALAIQKDPSVVENLGKVIIMGGNYLGIGNTLTNSTAEFNFLMDPEAAAIVLQNIHATIIPWDTSFLKGPEYSKKVDYQESLRLDSPLSNFLSEITKKARKFNTEHGQTYSFIDDIAVAIGIEPKIAEKVQKLYANVELTNGTVTRGQVVIDWLSAAYNEKSGQFEAEEERNDHDWLAQEFVVEYDVQEINRLLMQAVSPTPIAQSLVQNSAKTSFKFFAVFLMIFPCLF</sequence>
<dbReference type="InterPro" id="IPR036452">
    <property type="entry name" value="Ribo_hydro-like"/>
</dbReference>
<dbReference type="Gene3D" id="3.90.245.10">
    <property type="entry name" value="Ribonucleoside hydrolase-like"/>
    <property type="match status" value="1"/>
</dbReference>
<reference evidence="4" key="1">
    <citation type="submission" date="2022-11" db="EMBL/GenBank/DDBJ databases">
        <authorList>
            <person name="Kikuchi T."/>
        </authorList>
    </citation>
    <scope>NUCLEOTIDE SEQUENCE</scope>
    <source>
        <strain evidence="4">PS1010</strain>
    </source>
</reference>
<organism evidence="4 5">
    <name type="scientific">Caenorhabditis angaria</name>
    <dbReference type="NCBI Taxonomy" id="860376"/>
    <lineage>
        <taxon>Eukaryota</taxon>
        <taxon>Metazoa</taxon>
        <taxon>Ecdysozoa</taxon>
        <taxon>Nematoda</taxon>
        <taxon>Chromadorea</taxon>
        <taxon>Rhabditida</taxon>
        <taxon>Rhabditina</taxon>
        <taxon>Rhabditomorpha</taxon>
        <taxon>Rhabditoidea</taxon>
        <taxon>Rhabditidae</taxon>
        <taxon>Peloderinae</taxon>
        <taxon>Caenorhabditis</taxon>
    </lineage>
</organism>
<evidence type="ECO:0000313" key="4">
    <source>
        <dbReference type="EMBL" id="CAI5440898.1"/>
    </source>
</evidence>
<feature type="chain" id="PRO_5040203016" description="Inosine/uridine-preferring nucleoside hydrolase domain-containing protein" evidence="2">
    <location>
        <begin position="20"/>
        <end position="390"/>
    </location>
</feature>
<name>A0A9P1I9U4_9PELO</name>
<dbReference type="SUPFAM" id="SSF53590">
    <property type="entry name" value="Nucleoside hydrolase"/>
    <property type="match status" value="1"/>
</dbReference>
<feature type="signal peptide" evidence="2">
    <location>
        <begin position="1"/>
        <end position="19"/>
    </location>
</feature>
<dbReference type="InterPro" id="IPR001910">
    <property type="entry name" value="Inosine/uridine_hydrolase_dom"/>
</dbReference>
<dbReference type="AlphaFoldDB" id="A0A9P1I9U4"/>
<comment type="similarity">
    <text evidence="1">Belongs to the IUNH family.</text>
</comment>
<evidence type="ECO:0000256" key="1">
    <source>
        <dbReference type="ARBA" id="ARBA00009176"/>
    </source>
</evidence>
<evidence type="ECO:0000313" key="5">
    <source>
        <dbReference type="Proteomes" id="UP001152747"/>
    </source>
</evidence>
<comment type="caution">
    <text evidence="4">The sequence shown here is derived from an EMBL/GenBank/DDBJ whole genome shotgun (WGS) entry which is preliminary data.</text>
</comment>
<keyword evidence="2" id="KW-0732">Signal</keyword>
<evidence type="ECO:0000256" key="2">
    <source>
        <dbReference type="SAM" id="SignalP"/>
    </source>
</evidence>
<keyword evidence="5" id="KW-1185">Reference proteome</keyword>
<dbReference type="Proteomes" id="UP001152747">
    <property type="component" value="Unassembled WGS sequence"/>
</dbReference>
<dbReference type="InterPro" id="IPR052775">
    <property type="entry name" value="IUN_hydrolase"/>
</dbReference>
<dbReference type="Pfam" id="PF01156">
    <property type="entry name" value="IU_nuc_hydro"/>
    <property type="match status" value="1"/>
</dbReference>
<feature type="domain" description="Inosine/uridine-preferring nucleoside hydrolase" evidence="3">
    <location>
        <begin position="26"/>
        <end position="319"/>
    </location>
</feature>
<protein>
    <recommendedName>
        <fullName evidence="3">Inosine/uridine-preferring nucleoside hydrolase domain-containing protein</fullName>
    </recommendedName>
</protein>
<accession>A0A9P1I9U4</accession>